<feature type="domain" description="SHS2" evidence="1">
    <location>
        <begin position="5"/>
        <end position="202"/>
    </location>
</feature>
<dbReference type="PANTHER" id="PTHR32432:SF3">
    <property type="entry name" value="ETHANOLAMINE UTILIZATION PROTEIN EUTJ"/>
    <property type="match status" value="1"/>
</dbReference>
<proteinExistence type="predicted"/>
<dbReference type="InterPro" id="IPR050696">
    <property type="entry name" value="FtsA/MreB"/>
</dbReference>
<keyword evidence="2" id="KW-0132">Cell division</keyword>
<dbReference type="InterPro" id="IPR003494">
    <property type="entry name" value="SHS2_FtsA"/>
</dbReference>
<comment type="caution">
    <text evidence="2">The sequence shown here is derived from an EMBL/GenBank/DDBJ whole genome shotgun (WGS) entry which is preliminary data.</text>
</comment>
<gene>
    <name evidence="2" type="ORF">MACH08_26770</name>
</gene>
<dbReference type="SUPFAM" id="SSF53067">
    <property type="entry name" value="Actin-like ATPase domain"/>
    <property type="match status" value="2"/>
</dbReference>
<dbReference type="RefSeq" id="WP_017797341.1">
    <property type="nucleotide sequence ID" value="NZ_BSKO01000001.1"/>
</dbReference>
<dbReference type="PANTHER" id="PTHR32432">
    <property type="entry name" value="CELL DIVISION PROTEIN FTSA-RELATED"/>
    <property type="match status" value="1"/>
</dbReference>
<dbReference type="Proteomes" id="UP001275436">
    <property type="component" value="Unassembled WGS sequence"/>
</dbReference>
<name>A0ABQ5TJ48_9BACI</name>
<organism evidence="2 3">
    <name type="scientific">Oceanobacillus kimchii</name>
    <dbReference type="NCBI Taxonomy" id="746691"/>
    <lineage>
        <taxon>Bacteria</taxon>
        <taxon>Bacillati</taxon>
        <taxon>Bacillota</taxon>
        <taxon>Bacilli</taxon>
        <taxon>Bacillales</taxon>
        <taxon>Bacillaceae</taxon>
        <taxon>Oceanobacillus</taxon>
    </lineage>
</organism>
<evidence type="ECO:0000259" key="1">
    <source>
        <dbReference type="SMART" id="SM00842"/>
    </source>
</evidence>
<keyword evidence="2" id="KW-0131">Cell cycle</keyword>
<dbReference type="SMART" id="SM00842">
    <property type="entry name" value="FtsA"/>
    <property type="match status" value="1"/>
</dbReference>
<dbReference type="Pfam" id="PF14450">
    <property type="entry name" value="FtsA"/>
    <property type="match status" value="1"/>
</dbReference>
<accession>A0ABQ5TJ48</accession>
<dbReference type="Gene3D" id="3.30.420.40">
    <property type="match status" value="2"/>
</dbReference>
<dbReference type="InterPro" id="IPR043129">
    <property type="entry name" value="ATPase_NBD"/>
</dbReference>
<sequence length="703" mass="78805">MPNTMFALDIGTRSVTGILLEMEESTYQVLDYVEIEHTERSMRDGQIHHVVAVAEVIKQVKQLLEERNNLTLHKACVAAAGRSLKTTKAKATITLNNQPITEQEEIKHIELLAVQEAQRNLIKEEKQDTLIHYCVGYSVLKYQLDNEEIGSFIDQQGETATVQIIATFLPKIVVESLLAALQRAELEMEALTLEPIAAIQVLIPKSMRRLNVALVDIGAGTSDIALTDQGTVIAYGMVPVAGDEITEAISDQYLLDFPKAEQMKRQIVNEGEAQIEDILGFKTVVTYNQCVEDIRTSINRLSDQITDEILRLNEKVPRAIMLVGGGSLTPELSKNIAAKLDLPENRVAIRSIEAIADLRKNDQTPQGPAFVTPIGIAIAASQNPVHYVTVTVNKKRIRMFEMKKLTVGDCIIQSGIDTNKLYGKPGAGIVINVNGRDMTIPGSVGQPPLIYVNSESASLDDFIKNGDIIEVQTGASGDSPCLRLNEIVDPPNLNFYYESELITLPTKIFVNGTIRNRDYIIQDQDNIEWKDKLTVQDFSELKSIPTKDVFYVYVNNREYTIPEASTTIHINGLEVSKENIISNKDKLEISSFISPTVSDLLRHLDTEMEQTCKIMFNDSSVVLRQPLALIYRNNEQLSMDSLLYEGDQIQLMEDVPKPFIFQDVFRFISLDIYNLDPGFKLYRNDRPTSFDEIIQPGDRLEIK</sequence>
<evidence type="ECO:0000313" key="3">
    <source>
        <dbReference type="Proteomes" id="UP001275436"/>
    </source>
</evidence>
<dbReference type="CDD" id="cd24004">
    <property type="entry name" value="ASKHA_NBD_PilM-like"/>
    <property type="match status" value="1"/>
</dbReference>
<keyword evidence="3" id="KW-1185">Reference proteome</keyword>
<evidence type="ECO:0000313" key="2">
    <source>
        <dbReference type="EMBL" id="GLO66893.1"/>
    </source>
</evidence>
<reference evidence="2 3" key="1">
    <citation type="submission" date="2023-02" db="EMBL/GenBank/DDBJ databases">
        <title>Oceanobacillus kimchii IFOP_LL358 isolated form Alexandrium catenella lab strain.</title>
        <authorList>
            <person name="Gajardo G."/>
            <person name="Ueki S."/>
            <person name="Maruyama F."/>
        </authorList>
    </citation>
    <scope>NUCLEOTIDE SEQUENCE [LARGE SCALE GENOMIC DNA]</scope>
    <source>
        <strain evidence="2 3">IFOP_LL358</strain>
    </source>
</reference>
<dbReference type="GO" id="GO:0051301">
    <property type="term" value="P:cell division"/>
    <property type="evidence" value="ECO:0007669"/>
    <property type="project" value="UniProtKB-KW"/>
</dbReference>
<dbReference type="EMBL" id="BSKO01000001">
    <property type="protein sequence ID" value="GLO66893.1"/>
    <property type="molecule type" value="Genomic_DNA"/>
</dbReference>
<protein>
    <submittedName>
        <fullName evidence="2">Cell division protein FtsA</fullName>
    </submittedName>
</protein>